<organism evidence="1 2">
    <name type="scientific">Macrosiphum euphorbiae</name>
    <name type="common">potato aphid</name>
    <dbReference type="NCBI Taxonomy" id="13131"/>
    <lineage>
        <taxon>Eukaryota</taxon>
        <taxon>Metazoa</taxon>
        <taxon>Ecdysozoa</taxon>
        <taxon>Arthropoda</taxon>
        <taxon>Hexapoda</taxon>
        <taxon>Insecta</taxon>
        <taxon>Pterygota</taxon>
        <taxon>Neoptera</taxon>
        <taxon>Paraneoptera</taxon>
        <taxon>Hemiptera</taxon>
        <taxon>Sternorrhyncha</taxon>
        <taxon>Aphidomorpha</taxon>
        <taxon>Aphidoidea</taxon>
        <taxon>Aphididae</taxon>
        <taxon>Macrosiphini</taxon>
        <taxon>Macrosiphum</taxon>
    </lineage>
</organism>
<evidence type="ECO:0000313" key="2">
    <source>
        <dbReference type="Proteomes" id="UP001160148"/>
    </source>
</evidence>
<protein>
    <submittedName>
        <fullName evidence="1">Uncharacterized protein</fullName>
    </submittedName>
</protein>
<dbReference type="Proteomes" id="UP001160148">
    <property type="component" value="Unassembled WGS sequence"/>
</dbReference>
<reference evidence="1 2" key="1">
    <citation type="submission" date="2023-01" db="EMBL/GenBank/DDBJ databases">
        <authorList>
            <person name="Whitehead M."/>
        </authorList>
    </citation>
    <scope>NUCLEOTIDE SEQUENCE [LARGE SCALE GENOMIC DNA]</scope>
</reference>
<evidence type="ECO:0000313" key="1">
    <source>
        <dbReference type="EMBL" id="CAI6376514.1"/>
    </source>
</evidence>
<gene>
    <name evidence="1" type="ORF">MEUPH1_LOCUS29878</name>
</gene>
<accession>A0AAV0Y6D8</accession>
<name>A0AAV0Y6D8_9HEMI</name>
<keyword evidence="2" id="KW-1185">Reference proteome</keyword>
<comment type="caution">
    <text evidence="1">The sequence shown here is derived from an EMBL/GenBank/DDBJ whole genome shotgun (WGS) entry which is preliminary data.</text>
</comment>
<dbReference type="AlphaFoldDB" id="A0AAV0Y6D8"/>
<dbReference type="EMBL" id="CARXXK010001494">
    <property type="protein sequence ID" value="CAI6376514.1"/>
    <property type="molecule type" value="Genomic_DNA"/>
</dbReference>
<sequence length="72" mass="8218">MISGRFLLHLNEVFDEMNSSLNKDHRDYKRCSEIMEMSKAANTFIKPFSYAVSLTSFIPGLGMLFLAPRLGE</sequence>
<proteinExistence type="predicted"/>